<reference evidence="2 3" key="1">
    <citation type="submission" date="2021-12" db="EMBL/GenBank/DDBJ databases">
        <title>Discovery of the Pendulisporaceae a myxobacterial family with distinct sporulation behavior and unique specialized metabolism.</title>
        <authorList>
            <person name="Garcia R."/>
            <person name="Popoff A."/>
            <person name="Bader C.D."/>
            <person name="Loehr J."/>
            <person name="Walesch S."/>
            <person name="Walt C."/>
            <person name="Boldt J."/>
            <person name="Bunk B."/>
            <person name="Haeckl F.J.F.P.J."/>
            <person name="Gunesch A.P."/>
            <person name="Birkelbach J."/>
            <person name="Nuebel U."/>
            <person name="Pietschmann T."/>
            <person name="Bach T."/>
            <person name="Mueller R."/>
        </authorList>
    </citation>
    <scope>NUCLEOTIDE SEQUENCE [LARGE SCALE GENOMIC DNA]</scope>
    <source>
        <strain evidence="2 3">MSr12523</strain>
    </source>
</reference>
<protein>
    <recommendedName>
        <fullName evidence="1">MoxR-vWA-beta-propeller ternary system domain-containing protein</fullName>
    </recommendedName>
</protein>
<keyword evidence="3" id="KW-1185">Reference proteome</keyword>
<accession>A0ABZ2KCM1</accession>
<feature type="domain" description="MoxR-vWA-beta-propeller ternary system" evidence="1">
    <location>
        <begin position="8"/>
        <end position="137"/>
    </location>
</feature>
<proteinExistence type="predicted"/>
<evidence type="ECO:0000259" key="1">
    <source>
        <dbReference type="Pfam" id="PF19921"/>
    </source>
</evidence>
<organism evidence="2 3">
    <name type="scientific">Pendulispora brunnea</name>
    <dbReference type="NCBI Taxonomy" id="2905690"/>
    <lineage>
        <taxon>Bacteria</taxon>
        <taxon>Pseudomonadati</taxon>
        <taxon>Myxococcota</taxon>
        <taxon>Myxococcia</taxon>
        <taxon>Myxococcales</taxon>
        <taxon>Sorangiineae</taxon>
        <taxon>Pendulisporaceae</taxon>
        <taxon>Pendulispora</taxon>
    </lineage>
</organism>
<dbReference type="RefSeq" id="WP_394847018.1">
    <property type="nucleotide sequence ID" value="NZ_CP089982.1"/>
</dbReference>
<gene>
    <name evidence="2" type="ORF">LZC95_06065</name>
</gene>
<dbReference type="EMBL" id="CP089982">
    <property type="protein sequence ID" value="WXA96402.1"/>
    <property type="molecule type" value="Genomic_DNA"/>
</dbReference>
<name>A0ABZ2KCM1_9BACT</name>
<evidence type="ECO:0000313" key="3">
    <source>
        <dbReference type="Proteomes" id="UP001379533"/>
    </source>
</evidence>
<dbReference type="Proteomes" id="UP001379533">
    <property type="component" value="Chromosome"/>
</dbReference>
<dbReference type="Pfam" id="PF19921">
    <property type="entry name" value="bpX5"/>
    <property type="match status" value="1"/>
</dbReference>
<sequence>MNPGIAVTFSARGDPLEPVGVVGVGPAALALARRVLAEDNATLARWRGVTAQNALLLLGASDALPWVDGAHYLGRDPAAPRLLMPTTHRPDVPLEAFERALLHHAASLAPPLAILLEPRCIVSVAEARPVMRELLQAWVDRS</sequence>
<dbReference type="InterPro" id="IPR045548">
    <property type="entry name" value="bpX5"/>
</dbReference>
<evidence type="ECO:0000313" key="2">
    <source>
        <dbReference type="EMBL" id="WXA96402.1"/>
    </source>
</evidence>